<dbReference type="EMBL" id="JABFYL010000025">
    <property type="protein sequence ID" value="NVN50676.1"/>
    <property type="molecule type" value="Genomic_DNA"/>
</dbReference>
<dbReference type="RefSeq" id="WP_178359021.1">
    <property type="nucleotide sequence ID" value="NZ_JABFYL010000025.1"/>
</dbReference>
<evidence type="ECO:0000313" key="1">
    <source>
        <dbReference type="EMBL" id="NVN50676.1"/>
    </source>
</evidence>
<comment type="caution">
    <text evidence="1">The sequence shown here is derived from an EMBL/GenBank/DDBJ whole genome shotgun (WGS) entry which is preliminary data.</text>
</comment>
<protein>
    <recommendedName>
        <fullName evidence="3">SnoaL-like domain-containing protein</fullName>
    </recommendedName>
</protein>
<name>A0A850PSV6_9MYCO</name>
<reference evidence="1 2" key="1">
    <citation type="submission" date="2020-05" db="EMBL/GenBank/DDBJ databases">
        <title>Draft genome sequence of Mycobacterium hippocampi DL, isolated from European seabass, Dicentrarchus labrax, reared in fish farms.</title>
        <authorList>
            <person name="Stathopoulou P."/>
            <person name="Asimakis E."/>
            <person name="Tzokas K."/>
            <person name="Batargias C."/>
            <person name="Tsiamis G."/>
        </authorList>
    </citation>
    <scope>NUCLEOTIDE SEQUENCE [LARGE SCALE GENOMIC DNA]</scope>
    <source>
        <strain evidence="1 2">DL</strain>
    </source>
</reference>
<dbReference type="InterPro" id="IPR032710">
    <property type="entry name" value="NTF2-like_dom_sf"/>
</dbReference>
<dbReference type="Proteomes" id="UP000570517">
    <property type="component" value="Unassembled WGS sequence"/>
</dbReference>
<dbReference type="AlphaFoldDB" id="A0A850PSV6"/>
<proteinExistence type="predicted"/>
<evidence type="ECO:0008006" key="3">
    <source>
        <dbReference type="Google" id="ProtNLM"/>
    </source>
</evidence>
<dbReference type="Gene3D" id="3.10.450.50">
    <property type="match status" value="1"/>
</dbReference>
<keyword evidence="2" id="KW-1185">Reference proteome</keyword>
<dbReference type="SUPFAM" id="SSF54427">
    <property type="entry name" value="NTF2-like"/>
    <property type="match status" value="1"/>
</dbReference>
<evidence type="ECO:0000313" key="2">
    <source>
        <dbReference type="Proteomes" id="UP000570517"/>
    </source>
</evidence>
<organism evidence="1 2">
    <name type="scientific">Mycolicibacterium hippocampi</name>
    <dbReference type="NCBI Taxonomy" id="659824"/>
    <lineage>
        <taxon>Bacteria</taxon>
        <taxon>Bacillati</taxon>
        <taxon>Actinomycetota</taxon>
        <taxon>Actinomycetes</taxon>
        <taxon>Mycobacteriales</taxon>
        <taxon>Mycobacteriaceae</taxon>
        <taxon>Mycolicibacterium</taxon>
    </lineage>
</organism>
<sequence length="122" mass="13302">MSAAIEKLMRDNLLAVFNERDETKRKAAIHGTYAANVRWTDAEGVITGHAALEAKCVGLQAGIGELQFEAVGPVHELPGFAYLAWRLVDPADGQVQMTGFDTALIQDNLVTDLWTVLIPPQQ</sequence>
<accession>A0A850PSV6</accession>
<gene>
    <name evidence="1" type="ORF">HLY00_3395</name>
</gene>